<reference evidence="9 10" key="2">
    <citation type="submission" date="2025-04" db="UniProtKB">
        <authorList>
            <consortium name="RefSeq"/>
        </authorList>
    </citation>
    <scope>IDENTIFICATION</scope>
    <source>
        <tissue evidence="9 10">Leaf</tissue>
    </source>
</reference>
<sequence>MGRRAAYRGEQGLKKGQWTPEEDKILVKHIEKHGCGRWNTIPKHAGLRRCGKSCRLRWKNYLNPDIKRGPFTFEDEKLILQLQARLGNRWSTIATHLPGRTDNDIKNLWNSRVKKRSLLDLDDPTTEASPTTGVMSQWESATLEPEPRLPGETSADCDNFFDIWNSEIVESFTTTLAPWYESTSCQIPFSRTPSSSSSALVKSSTDSCGSKDVDMASCSSSSCTKDDDDFALQLLLDSPLIGGDDDIDMTFLEEKSDGKTQSPAVGF</sequence>
<dbReference type="RefSeq" id="XP_056855704.1">
    <property type="nucleotide sequence ID" value="XM_056999724.1"/>
</dbReference>
<dbReference type="PANTHER" id="PTHR10641">
    <property type="entry name" value="MYB FAMILY TRANSCRIPTION FACTOR"/>
    <property type="match status" value="1"/>
</dbReference>
<dbReference type="GO" id="GO:0005634">
    <property type="term" value="C:nucleus"/>
    <property type="evidence" value="ECO:0007669"/>
    <property type="project" value="UniProtKB-SubCell"/>
</dbReference>
<evidence type="ECO:0000313" key="8">
    <source>
        <dbReference type="Proteomes" id="UP000504610"/>
    </source>
</evidence>
<evidence type="ECO:0000259" key="7">
    <source>
        <dbReference type="PROSITE" id="PS51294"/>
    </source>
</evidence>
<evidence type="ECO:0000256" key="5">
    <source>
        <dbReference type="SAM" id="MobiDB-lite"/>
    </source>
</evidence>
<comment type="subcellular location">
    <subcellularLocation>
        <location evidence="1">Nucleus</location>
    </subcellularLocation>
</comment>
<accession>A0A6J0JQ98</accession>
<evidence type="ECO:0000256" key="4">
    <source>
        <dbReference type="ARBA" id="ARBA00023242"/>
    </source>
</evidence>
<evidence type="ECO:0000313" key="10">
    <source>
        <dbReference type="RefSeq" id="XP_056855704.1"/>
    </source>
</evidence>
<dbReference type="SUPFAM" id="SSF46689">
    <property type="entry name" value="Homeodomain-like"/>
    <property type="match status" value="1"/>
</dbReference>
<name>A0A6J0JQ98_RAPSA</name>
<dbReference type="GO" id="GO:0003677">
    <property type="term" value="F:DNA binding"/>
    <property type="evidence" value="ECO:0007669"/>
    <property type="project" value="UniProtKB-KW"/>
</dbReference>
<dbReference type="KEGG" id="rsz:130505132"/>
<organism evidence="8 9">
    <name type="scientific">Raphanus sativus</name>
    <name type="common">Radish</name>
    <name type="synonym">Raphanus raphanistrum var. sativus</name>
    <dbReference type="NCBI Taxonomy" id="3726"/>
    <lineage>
        <taxon>Eukaryota</taxon>
        <taxon>Viridiplantae</taxon>
        <taxon>Streptophyta</taxon>
        <taxon>Embryophyta</taxon>
        <taxon>Tracheophyta</taxon>
        <taxon>Spermatophyta</taxon>
        <taxon>Magnoliopsida</taxon>
        <taxon>eudicotyledons</taxon>
        <taxon>Gunneridae</taxon>
        <taxon>Pentapetalae</taxon>
        <taxon>rosids</taxon>
        <taxon>malvids</taxon>
        <taxon>Brassicales</taxon>
        <taxon>Brassicaceae</taxon>
        <taxon>Brassiceae</taxon>
        <taxon>Raphanus</taxon>
    </lineage>
</organism>
<dbReference type="FunFam" id="1.10.10.60:FF:000001">
    <property type="entry name" value="MYB-related transcription factor"/>
    <property type="match status" value="1"/>
</dbReference>
<feature type="domain" description="Myb-like" evidence="6">
    <location>
        <begin position="63"/>
        <end position="113"/>
    </location>
</feature>
<dbReference type="AlphaFoldDB" id="A0A6J0JQ98"/>
<dbReference type="CDD" id="cd00167">
    <property type="entry name" value="SANT"/>
    <property type="match status" value="2"/>
</dbReference>
<dbReference type="RefSeq" id="XP_018437226.1">
    <property type="nucleotide sequence ID" value="XM_018581724.2"/>
</dbReference>
<feature type="domain" description="Myb-like" evidence="6">
    <location>
        <begin position="10"/>
        <end position="62"/>
    </location>
</feature>
<dbReference type="Pfam" id="PF00249">
    <property type="entry name" value="Myb_DNA-binding"/>
    <property type="match status" value="2"/>
</dbReference>
<dbReference type="OrthoDB" id="2143914at2759"/>
<keyword evidence="3" id="KW-0238">DNA-binding</keyword>
<dbReference type="PROSITE" id="PS50090">
    <property type="entry name" value="MYB_LIKE"/>
    <property type="match status" value="2"/>
</dbReference>
<keyword evidence="2" id="KW-0677">Repeat</keyword>
<dbReference type="PANTHER" id="PTHR10641:SF622">
    <property type="entry name" value="TRANSCRIPTION FACTOR MYB17"/>
    <property type="match status" value="1"/>
</dbReference>
<dbReference type="InterPro" id="IPR015495">
    <property type="entry name" value="Myb_TF_plants"/>
</dbReference>
<protein>
    <submittedName>
        <fullName evidence="9 10">Transcription factor MYB17</fullName>
    </submittedName>
</protein>
<evidence type="ECO:0000256" key="2">
    <source>
        <dbReference type="ARBA" id="ARBA00022737"/>
    </source>
</evidence>
<dbReference type="KEGG" id="rsz:108809580"/>
<dbReference type="InterPro" id="IPR001005">
    <property type="entry name" value="SANT/Myb"/>
</dbReference>
<dbReference type="GeneID" id="108809580"/>
<dbReference type="SMART" id="SM00717">
    <property type="entry name" value="SANT"/>
    <property type="match status" value="2"/>
</dbReference>
<dbReference type="InterPro" id="IPR017930">
    <property type="entry name" value="Myb_dom"/>
</dbReference>
<reference evidence="8" key="1">
    <citation type="journal article" date="2019" name="Database">
        <title>The radish genome database (RadishGD): an integrated information resource for radish genomics.</title>
        <authorList>
            <person name="Yu H.J."/>
            <person name="Baek S."/>
            <person name="Lee Y.J."/>
            <person name="Cho A."/>
            <person name="Mun J.H."/>
        </authorList>
    </citation>
    <scope>NUCLEOTIDE SEQUENCE [LARGE SCALE GENOMIC DNA]</scope>
    <source>
        <strain evidence="8">cv. WK10039</strain>
    </source>
</reference>
<evidence type="ECO:0000259" key="6">
    <source>
        <dbReference type="PROSITE" id="PS50090"/>
    </source>
</evidence>
<dbReference type="PROSITE" id="PS51294">
    <property type="entry name" value="HTH_MYB"/>
    <property type="match status" value="2"/>
</dbReference>
<keyword evidence="8" id="KW-1185">Reference proteome</keyword>
<feature type="domain" description="HTH myb-type" evidence="7">
    <location>
        <begin position="67"/>
        <end position="117"/>
    </location>
</feature>
<evidence type="ECO:0000256" key="1">
    <source>
        <dbReference type="ARBA" id="ARBA00004123"/>
    </source>
</evidence>
<feature type="compositionally biased region" description="Polar residues" evidence="5">
    <location>
        <begin position="126"/>
        <end position="140"/>
    </location>
</feature>
<gene>
    <name evidence="9" type="primary">LOC108809580</name>
    <name evidence="10" type="synonym">LOC130505132</name>
</gene>
<dbReference type="InterPro" id="IPR009057">
    <property type="entry name" value="Homeodomain-like_sf"/>
</dbReference>
<evidence type="ECO:0000256" key="3">
    <source>
        <dbReference type="ARBA" id="ARBA00023125"/>
    </source>
</evidence>
<dbReference type="Proteomes" id="UP000504610">
    <property type="component" value="Chromosome 6"/>
</dbReference>
<dbReference type="Gene3D" id="1.10.10.60">
    <property type="entry name" value="Homeodomain-like"/>
    <property type="match status" value="2"/>
</dbReference>
<keyword evidence="4" id="KW-0539">Nucleus</keyword>
<evidence type="ECO:0000313" key="9">
    <source>
        <dbReference type="RefSeq" id="XP_018437226.1"/>
    </source>
</evidence>
<proteinExistence type="predicted"/>
<feature type="region of interest" description="Disordered" evidence="5">
    <location>
        <begin position="121"/>
        <end position="151"/>
    </location>
</feature>
<feature type="domain" description="HTH myb-type" evidence="7">
    <location>
        <begin position="10"/>
        <end position="66"/>
    </location>
</feature>